<keyword evidence="2" id="KW-1185">Reference proteome</keyword>
<evidence type="ECO:0000313" key="2">
    <source>
        <dbReference type="Proteomes" id="UP001064048"/>
    </source>
</evidence>
<accession>A0ACC0JN42</accession>
<name>A0ACC0JN42_CHOFU</name>
<comment type="caution">
    <text evidence="1">The sequence shown here is derived from an EMBL/GenBank/DDBJ whole genome shotgun (WGS) entry which is preliminary data.</text>
</comment>
<dbReference type="Proteomes" id="UP001064048">
    <property type="component" value="Chromosome 19"/>
</dbReference>
<proteinExistence type="predicted"/>
<organism evidence="1 2">
    <name type="scientific">Choristoneura fumiferana</name>
    <name type="common">Spruce budworm moth</name>
    <name type="synonym">Archips fumiferana</name>
    <dbReference type="NCBI Taxonomy" id="7141"/>
    <lineage>
        <taxon>Eukaryota</taxon>
        <taxon>Metazoa</taxon>
        <taxon>Ecdysozoa</taxon>
        <taxon>Arthropoda</taxon>
        <taxon>Hexapoda</taxon>
        <taxon>Insecta</taxon>
        <taxon>Pterygota</taxon>
        <taxon>Neoptera</taxon>
        <taxon>Endopterygota</taxon>
        <taxon>Lepidoptera</taxon>
        <taxon>Glossata</taxon>
        <taxon>Ditrysia</taxon>
        <taxon>Tortricoidea</taxon>
        <taxon>Tortricidae</taxon>
        <taxon>Tortricinae</taxon>
        <taxon>Choristoneura</taxon>
    </lineage>
</organism>
<protein>
    <submittedName>
        <fullName evidence="1">Uncharacterized protein</fullName>
    </submittedName>
</protein>
<gene>
    <name evidence="1" type="ORF">MSG28_011403</name>
</gene>
<sequence length="522" mass="59312">MTEYSRSSPCPNPELKHGRVRGRPGARIARFLCNPHYELVGNKYANCRFGEWDVPLPVCVRAGCNDIELENGISFPTHRGAWLVFYCFPGYKLVGSSAAYCDGYRWNATTPKCVPEKGMEPQLSCDFESEGLCGWRQDDLHDFDWSRLNTKTPSAFLYTGPSYDHTLGKGQSGYYMFIESTSRLTNESARLISPIYDGKLAKNGCFSFFYHMYGKSIGGLRVYQIPEGLHQLHGNLSWSDKQDYLLFEKWGEHGDFWFRNVSKLNDTAANFQIVIEGIRGHSFTSDIAIDDVAILQGAECEEAISTAVTPPEFRNYLFLQTSHHHLSIAQLGRRYVPLLNLRRSSHAGTVRIGNINTIELALITFLQCGLVPKPFRGIASETCAGRCDIFGKSAAPAGRVCACSAACVTDDNCCPDFYEICVFDYGRHRLSRQICDRQPHLRPTSDRKTHTNTVNSTNNKHHYFNNTTTNNNFNINNFNNNINNFNNNNYYSQTILSTSTNYSHNFNINKKYTFNYNYNYDH</sequence>
<evidence type="ECO:0000313" key="1">
    <source>
        <dbReference type="EMBL" id="KAI8425580.1"/>
    </source>
</evidence>
<reference evidence="1 2" key="1">
    <citation type="journal article" date="2022" name="Genome Biol. Evol.">
        <title>The Spruce Budworm Genome: Reconstructing the Evolutionary History of Antifreeze Proteins.</title>
        <authorList>
            <person name="Beliveau C."/>
            <person name="Gagne P."/>
            <person name="Picq S."/>
            <person name="Vernygora O."/>
            <person name="Keeling C.I."/>
            <person name="Pinkney K."/>
            <person name="Doucet D."/>
            <person name="Wen F."/>
            <person name="Johnston J.S."/>
            <person name="Maaroufi H."/>
            <person name="Boyle B."/>
            <person name="Laroche J."/>
            <person name="Dewar K."/>
            <person name="Juretic N."/>
            <person name="Blackburn G."/>
            <person name="Nisole A."/>
            <person name="Brunet B."/>
            <person name="Brandao M."/>
            <person name="Lumley L."/>
            <person name="Duan J."/>
            <person name="Quan G."/>
            <person name="Lucarotti C.J."/>
            <person name="Roe A.D."/>
            <person name="Sperling F.A.H."/>
            <person name="Levesque R.C."/>
            <person name="Cusson M."/>
        </authorList>
    </citation>
    <scope>NUCLEOTIDE SEQUENCE [LARGE SCALE GENOMIC DNA]</scope>
    <source>
        <strain evidence="1">Glfc:IPQL:Cfum</strain>
    </source>
</reference>
<dbReference type="EMBL" id="CM046119">
    <property type="protein sequence ID" value="KAI8425580.1"/>
    <property type="molecule type" value="Genomic_DNA"/>
</dbReference>